<dbReference type="Pfam" id="PF09548">
    <property type="entry name" value="Spore_III_AB"/>
    <property type="match status" value="1"/>
</dbReference>
<dbReference type="EMBL" id="JACJKY010000001">
    <property type="protein sequence ID" value="MBM6919685.1"/>
    <property type="molecule type" value="Genomic_DNA"/>
</dbReference>
<dbReference type="AlphaFoldDB" id="A0A938X4L8"/>
<dbReference type="InterPro" id="IPR014198">
    <property type="entry name" value="Spore_III_AB"/>
</dbReference>
<proteinExistence type="predicted"/>
<dbReference type="Proteomes" id="UP000774750">
    <property type="component" value="Unassembled WGS sequence"/>
</dbReference>
<protein>
    <submittedName>
        <fullName evidence="1">Stage III sporulation protein AB</fullName>
    </submittedName>
</protein>
<keyword evidence="2" id="KW-1185">Reference proteome</keyword>
<sequence>MNLTASVSLLILGVVCGCYTAFRYSKRVRELCAMETFFTRIYAELSLEQTATAALFAKLSMHSCAKTLWFVPRVAESLAQGTLFPQAFADCVADYQKTSAMTNEDFFILEKAGETIGAYDLMTQLSGISSLVQSTAVQIEEAKQLVQTKGRLMRSVFILSGVAAAVLIV</sequence>
<gene>
    <name evidence="1" type="ORF">H6A12_00690</name>
</gene>
<comment type="caution">
    <text evidence="1">The sequence shown here is derived from an EMBL/GenBank/DDBJ whole genome shotgun (WGS) entry which is preliminary data.</text>
</comment>
<reference evidence="1" key="2">
    <citation type="journal article" date="2021" name="Sci. Rep.">
        <title>The distribution of antibiotic resistance genes in chicken gut microbiota commensals.</title>
        <authorList>
            <person name="Juricova H."/>
            <person name="Matiasovicova J."/>
            <person name="Kubasova T."/>
            <person name="Cejkova D."/>
            <person name="Rychlik I."/>
        </authorList>
    </citation>
    <scope>NUCLEOTIDE SEQUENCE</scope>
    <source>
        <strain evidence="1">An559</strain>
    </source>
</reference>
<dbReference type="RefSeq" id="WP_204443688.1">
    <property type="nucleotide sequence ID" value="NZ_JACJKY010000001.1"/>
</dbReference>
<reference evidence="1" key="1">
    <citation type="submission" date="2020-08" db="EMBL/GenBank/DDBJ databases">
        <authorList>
            <person name="Cejkova D."/>
            <person name="Kubasova T."/>
            <person name="Jahodarova E."/>
            <person name="Rychlik I."/>
        </authorList>
    </citation>
    <scope>NUCLEOTIDE SEQUENCE</scope>
    <source>
        <strain evidence="1">An559</strain>
    </source>
</reference>
<accession>A0A938X4L8</accession>
<organism evidence="1 2">
    <name type="scientific">Merdimmobilis hominis</name>
    <dbReference type="NCBI Taxonomy" id="2897707"/>
    <lineage>
        <taxon>Bacteria</taxon>
        <taxon>Bacillati</taxon>
        <taxon>Bacillota</taxon>
        <taxon>Clostridia</taxon>
        <taxon>Eubacteriales</taxon>
        <taxon>Oscillospiraceae</taxon>
        <taxon>Merdimmobilis</taxon>
    </lineage>
</organism>
<name>A0A938X4L8_9FIRM</name>
<evidence type="ECO:0000313" key="1">
    <source>
        <dbReference type="EMBL" id="MBM6919685.1"/>
    </source>
</evidence>
<evidence type="ECO:0000313" key="2">
    <source>
        <dbReference type="Proteomes" id="UP000774750"/>
    </source>
</evidence>